<gene>
    <name evidence="1" type="ORF">SARC_12911</name>
</gene>
<protein>
    <recommendedName>
        <fullName evidence="3">Right handed beta helix domain-containing protein</fullName>
    </recommendedName>
</protein>
<proteinExistence type="predicted"/>
<dbReference type="InterPro" id="IPR011050">
    <property type="entry name" value="Pectin_lyase_fold/virulence"/>
</dbReference>
<name>A0A0L0FCP7_9EUKA</name>
<feature type="non-terminal residue" evidence="1">
    <location>
        <position position="1"/>
    </location>
</feature>
<evidence type="ECO:0000313" key="2">
    <source>
        <dbReference type="Proteomes" id="UP000054560"/>
    </source>
</evidence>
<dbReference type="EMBL" id="KQ244303">
    <property type="protein sequence ID" value="KNC74547.1"/>
    <property type="molecule type" value="Genomic_DNA"/>
</dbReference>
<keyword evidence="2" id="KW-1185">Reference proteome</keyword>
<accession>A0A0L0FCP7</accession>
<dbReference type="Proteomes" id="UP000054560">
    <property type="component" value="Unassembled WGS sequence"/>
</dbReference>
<organism evidence="1 2">
    <name type="scientific">Sphaeroforma arctica JP610</name>
    <dbReference type="NCBI Taxonomy" id="667725"/>
    <lineage>
        <taxon>Eukaryota</taxon>
        <taxon>Ichthyosporea</taxon>
        <taxon>Ichthyophonida</taxon>
        <taxon>Sphaeroforma</taxon>
    </lineage>
</organism>
<evidence type="ECO:0000313" key="1">
    <source>
        <dbReference type="EMBL" id="KNC74547.1"/>
    </source>
</evidence>
<sequence>SRESQTLHVSNIDAFGGKDPSRTQQSFNSFAQSQDYFAWISLQVRNCKFHNFFSAHRGSVFFVWTTGNVTIDGDSAFTYNTVADRREVFGGGAVSLGYIAEDAYVNITATFHNNAVVYPYPFGSEHGEGGAIFAEYSTGHVYIGGEFKNNFAADGGAVHIKNVESGTLTLDGHFEHNMALDTGAGCRGGALRIFNLTAPVILRGTYVDNLSDTGRGAVVALNILNRNSSVELDGEFRLNTCGTQGAVVSQTSSFFGEITYKKGCKMLGNEGYDNPKSNIMYIQRPVVQRLTHEDLVVDASGGIVEDLKFVMITA</sequence>
<dbReference type="RefSeq" id="XP_014148449.1">
    <property type="nucleotide sequence ID" value="XM_014292974.1"/>
</dbReference>
<dbReference type="GeneID" id="25913415"/>
<dbReference type="SUPFAM" id="SSF51126">
    <property type="entry name" value="Pectin lyase-like"/>
    <property type="match status" value="1"/>
</dbReference>
<reference evidence="1 2" key="1">
    <citation type="submission" date="2011-02" db="EMBL/GenBank/DDBJ databases">
        <title>The Genome Sequence of Sphaeroforma arctica JP610.</title>
        <authorList>
            <consortium name="The Broad Institute Genome Sequencing Platform"/>
            <person name="Russ C."/>
            <person name="Cuomo C."/>
            <person name="Young S.K."/>
            <person name="Zeng Q."/>
            <person name="Gargeya S."/>
            <person name="Alvarado L."/>
            <person name="Berlin A."/>
            <person name="Chapman S.B."/>
            <person name="Chen Z."/>
            <person name="Freedman E."/>
            <person name="Gellesch M."/>
            <person name="Goldberg J."/>
            <person name="Griggs A."/>
            <person name="Gujja S."/>
            <person name="Heilman E."/>
            <person name="Heiman D."/>
            <person name="Howarth C."/>
            <person name="Mehta T."/>
            <person name="Neiman D."/>
            <person name="Pearson M."/>
            <person name="Roberts A."/>
            <person name="Saif S."/>
            <person name="Shea T."/>
            <person name="Shenoy N."/>
            <person name="Sisk P."/>
            <person name="Stolte C."/>
            <person name="Sykes S."/>
            <person name="White J."/>
            <person name="Yandava C."/>
            <person name="Burger G."/>
            <person name="Gray M.W."/>
            <person name="Holland P.W.H."/>
            <person name="King N."/>
            <person name="Lang F.B.F."/>
            <person name="Roger A.J."/>
            <person name="Ruiz-Trillo I."/>
            <person name="Haas B."/>
            <person name="Nusbaum C."/>
            <person name="Birren B."/>
        </authorList>
    </citation>
    <scope>NUCLEOTIDE SEQUENCE [LARGE SCALE GENOMIC DNA]</scope>
    <source>
        <strain evidence="1 2">JP610</strain>
    </source>
</reference>
<evidence type="ECO:0008006" key="3">
    <source>
        <dbReference type="Google" id="ProtNLM"/>
    </source>
</evidence>
<dbReference type="AlphaFoldDB" id="A0A0L0FCP7"/>